<organism evidence="2 3">
    <name type="scientific">Streptomyces acidiscabies</name>
    <dbReference type="NCBI Taxonomy" id="42234"/>
    <lineage>
        <taxon>Bacteria</taxon>
        <taxon>Bacillati</taxon>
        <taxon>Actinomycetota</taxon>
        <taxon>Actinomycetes</taxon>
        <taxon>Kitasatosporales</taxon>
        <taxon>Streptomycetaceae</taxon>
        <taxon>Streptomyces</taxon>
    </lineage>
</organism>
<dbReference type="Proteomes" id="UP001272987">
    <property type="component" value="Unassembled WGS sequence"/>
</dbReference>
<accession>A0ABU4MBZ7</accession>
<dbReference type="EMBL" id="JARAWP010000040">
    <property type="protein sequence ID" value="MDX3024975.1"/>
    <property type="molecule type" value="Genomic_DNA"/>
</dbReference>
<gene>
    <name evidence="2" type="ORF">PV666_44995</name>
</gene>
<evidence type="ECO:0000259" key="1">
    <source>
        <dbReference type="Pfam" id="PF01636"/>
    </source>
</evidence>
<sequence length="392" mass="41288">MIPVVDAEVLNGYCAGQLERAAASLWPGQEVVLGGHAPSVTGYVQQITVGGRPLFAKCSLLGVSLVSVMRGSCGSWEKVKTQQSAYGTLPTSLLAREAAQLDALAAGGLAAARAAGCGGGVLFTVPVTGPTLADLVFKSPERAGELLTRTLGALEVLQRPVVAEQADRSAITERGIDATFRRKFNGISGRAYLDQLGDARLDDRTRRGVAIVLRQVVARLLKLRLAPPLGAAQVLYGDLKPEHVLFPDGPDELPVFIDPGLQRGPEHADAAKLVSRTALTLIAAPPISGTTAVLDGVDAVVQEQLRPMGRALRGLYLRRLLVTWLMDTTNIATTFLSAPAGLLLPEHAGSLIERIEAVCTLLDRVSALLLADADSAAAWRLALNQAAKAALR</sequence>
<dbReference type="SUPFAM" id="SSF56112">
    <property type="entry name" value="Protein kinase-like (PK-like)"/>
    <property type="match status" value="1"/>
</dbReference>
<feature type="domain" description="Aminoglycoside phosphotransferase" evidence="1">
    <location>
        <begin position="94"/>
        <end position="274"/>
    </location>
</feature>
<protein>
    <submittedName>
        <fullName evidence="2">Phosphotransferase</fullName>
    </submittedName>
</protein>
<keyword evidence="3" id="KW-1185">Reference proteome</keyword>
<proteinExistence type="predicted"/>
<evidence type="ECO:0000313" key="3">
    <source>
        <dbReference type="Proteomes" id="UP001272987"/>
    </source>
</evidence>
<dbReference type="Pfam" id="PF01636">
    <property type="entry name" value="APH"/>
    <property type="match status" value="1"/>
</dbReference>
<name>A0ABU4MBZ7_9ACTN</name>
<reference evidence="2 3" key="1">
    <citation type="journal article" date="2023" name="Microb. Genom.">
        <title>Mesoterricola silvestris gen. nov., sp. nov., Mesoterricola sediminis sp. nov., Geothrix oryzae sp. nov., Geothrix edaphica sp. nov., Geothrix rubra sp. nov., and Geothrix limicola sp. nov., six novel members of Acidobacteriota isolated from soils.</title>
        <authorList>
            <person name="Weisberg A.J."/>
            <person name="Pearce E."/>
            <person name="Kramer C.G."/>
            <person name="Chang J.H."/>
            <person name="Clarke C.R."/>
        </authorList>
    </citation>
    <scope>NUCLEOTIDE SEQUENCE [LARGE SCALE GENOMIC DNA]</scope>
    <source>
        <strain evidence="2 3">NB05-1H</strain>
    </source>
</reference>
<dbReference type="InterPro" id="IPR002575">
    <property type="entry name" value="Aminoglycoside_PTrfase"/>
</dbReference>
<evidence type="ECO:0000313" key="2">
    <source>
        <dbReference type="EMBL" id="MDX3024975.1"/>
    </source>
</evidence>
<dbReference type="InterPro" id="IPR011009">
    <property type="entry name" value="Kinase-like_dom_sf"/>
</dbReference>
<dbReference type="RefSeq" id="WP_319167372.1">
    <property type="nucleotide sequence ID" value="NZ_JARAWP010000040.1"/>
</dbReference>
<comment type="caution">
    <text evidence="2">The sequence shown here is derived from an EMBL/GenBank/DDBJ whole genome shotgun (WGS) entry which is preliminary data.</text>
</comment>